<dbReference type="EMBL" id="LNIX01000002">
    <property type="protein sequence ID" value="OXA60128.1"/>
    <property type="molecule type" value="Genomic_DNA"/>
</dbReference>
<organism evidence="6 7">
    <name type="scientific">Folsomia candida</name>
    <name type="common">Springtail</name>
    <dbReference type="NCBI Taxonomy" id="158441"/>
    <lineage>
        <taxon>Eukaryota</taxon>
        <taxon>Metazoa</taxon>
        <taxon>Ecdysozoa</taxon>
        <taxon>Arthropoda</taxon>
        <taxon>Hexapoda</taxon>
        <taxon>Collembola</taxon>
        <taxon>Entomobryomorpha</taxon>
        <taxon>Isotomoidea</taxon>
        <taxon>Isotomidae</taxon>
        <taxon>Proisotominae</taxon>
        <taxon>Folsomia</taxon>
    </lineage>
</organism>
<dbReference type="AlphaFoldDB" id="A0A226ESC7"/>
<dbReference type="GO" id="GO:0016020">
    <property type="term" value="C:membrane"/>
    <property type="evidence" value="ECO:0007669"/>
    <property type="project" value="UniProtKB-SubCell"/>
</dbReference>
<dbReference type="STRING" id="158441.A0A226ESC7"/>
<dbReference type="InterPro" id="IPR036291">
    <property type="entry name" value="NAD(P)-bd_dom_sf"/>
</dbReference>
<dbReference type="SUPFAM" id="SSF51735">
    <property type="entry name" value="NAD(P)-binding Rossmann-fold domains"/>
    <property type="match status" value="1"/>
</dbReference>
<comment type="subcellular location">
    <subcellularLocation>
        <location evidence="1">Membrane</location>
    </subcellularLocation>
</comment>
<protein>
    <submittedName>
        <fullName evidence="6">Oxidoreductase HTATIP2</fullName>
    </submittedName>
</protein>
<keyword evidence="3" id="KW-0472">Membrane</keyword>
<dbReference type="Pfam" id="PF01370">
    <property type="entry name" value="Epimerase"/>
    <property type="match status" value="1"/>
</dbReference>
<proteinExistence type="predicted"/>
<dbReference type="Proteomes" id="UP000198287">
    <property type="component" value="Unassembled WGS sequence"/>
</dbReference>
<evidence type="ECO:0000313" key="7">
    <source>
        <dbReference type="Proteomes" id="UP000198287"/>
    </source>
</evidence>
<evidence type="ECO:0000313" key="6">
    <source>
        <dbReference type="EMBL" id="OXA60128.1"/>
    </source>
</evidence>
<gene>
    <name evidence="6" type="ORF">Fcan01_04763</name>
</gene>
<evidence type="ECO:0000256" key="1">
    <source>
        <dbReference type="ARBA" id="ARBA00004370"/>
    </source>
</evidence>
<dbReference type="InterPro" id="IPR001509">
    <property type="entry name" value="Epimerase_deHydtase"/>
</dbReference>
<evidence type="ECO:0000256" key="2">
    <source>
        <dbReference type="ARBA" id="ARBA00023128"/>
    </source>
</evidence>
<dbReference type="PANTHER" id="PTHR14097:SF7">
    <property type="entry name" value="OXIDOREDUCTASE HTATIP2"/>
    <property type="match status" value="1"/>
</dbReference>
<dbReference type="Gene3D" id="3.40.50.720">
    <property type="entry name" value="NAD(P)-binding Rossmann-like Domain"/>
    <property type="match status" value="1"/>
</dbReference>
<keyword evidence="7" id="KW-1185">Reference proteome</keyword>
<name>A0A226ESC7_FOLCA</name>
<evidence type="ECO:0000259" key="5">
    <source>
        <dbReference type="Pfam" id="PF01370"/>
    </source>
</evidence>
<accession>A0A226ESC7</accession>
<feature type="region of interest" description="Disordered" evidence="4">
    <location>
        <begin position="245"/>
        <end position="267"/>
    </location>
</feature>
<feature type="domain" description="NAD-dependent epimerase/dehydratase" evidence="5">
    <location>
        <begin position="4"/>
        <end position="116"/>
    </location>
</feature>
<reference evidence="6 7" key="1">
    <citation type="submission" date="2015-12" db="EMBL/GenBank/DDBJ databases">
        <title>The genome of Folsomia candida.</title>
        <authorList>
            <person name="Faddeeva A."/>
            <person name="Derks M.F."/>
            <person name="Anvar Y."/>
            <person name="Smit S."/>
            <person name="Van Straalen N."/>
            <person name="Roelofs D."/>
        </authorList>
    </citation>
    <scope>NUCLEOTIDE SEQUENCE [LARGE SCALE GENOMIC DNA]</scope>
    <source>
        <strain evidence="6 7">VU population</strain>
        <tissue evidence="6">Whole body</tissue>
    </source>
</reference>
<sequence length="267" mass="30343">MRAIVFGGTGAVGTAIIRALDDAKAYTHATLVVRRRLQLELLNPSKFETHIINFERIQDFRHVIEQRFDTAFYAIGVSSRKVDAKYYHQVEVELSSEILDMLSNGGTTPSVHLISCMFVHKNSWLIHKRMKYETEEYLEKKGFDCTFIYKMGGVIAPGYRGMMHPVQQRFAKYFDFWRLLNIDADVVGRAVVVNSLLPRRKGNYELCHSEIKMLGNNVPSNRNLKLLDIYYSVGGEDDVAVGSVGEYGRESSSTGRQGPWGTDATRF</sequence>
<dbReference type="PANTHER" id="PTHR14097">
    <property type="entry name" value="OXIDOREDUCTASE HTATIP2"/>
    <property type="match status" value="1"/>
</dbReference>
<evidence type="ECO:0000256" key="4">
    <source>
        <dbReference type="SAM" id="MobiDB-lite"/>
    </source>
</evidence>
<evidence type="ECO:0000256" key="3">
    <source>
        <dbReference type="ARBA" id="ARBA00023136"/>
    </source>
</evidence>
<keyword evidence="2" id="KW-0496">Mitochondrion</keyword>
<comment type="caution">
    <text evidence="6">The sequence shown here is derived from an EMBL/GenBank/DDBJ whole genome shotgun (WGS) entry which is preliminary data.</text>
</comment>